<name>S8ABL6_DACHA</name>
<proteinExistence type="predicted"/>
<dbReference type="InterPro" id="IPR001810">
    <property type="entry name" value="F-box_dom"/>
</dbReference>
<evidence type="ECO:0000313" key="3">
    <source>
        <dbReference type="Proteomes" id="UP000015100"/>
    </source>
</evidence>
<dbReference type="SMART" id="SM00256">
    <property type="entry name" value="FBOX"/>
    <property type="match status" value="1"/>
</dbReference>
<dbReference type="Pfam" id="PF12937">
    <property type="entry name" value="F-box-like"/>
    <property type="match status" value="1"/>
</dbReference>
<dbReference type="EMBL" id="AQGS01000545">
    <property type="protein sequence ID" value="EPS38526.1"/>
    <property type="molecule type" value="Genomic_DNA"/>
</dbReference>
<dbReference type="InterPro" id="IPR036047">
    <property type="entry name" value="F-box-like_dom_sf"/>
</dbReference>
<dbReference type="AlphaFoldDB" id="S8ABL6"/>
<gene>
    <name evidence="2" type="ORF">H072_7727</name>
</gene>
<keyword evidence="3" id="KW-1185">Reference proteome</keyword>
<evidence type="ECO:0000259" key="1">
    <source>
        <dbReference type="PROSITE" id="PS50181"/>
    </source>
</evidence>
<dbReference type="PROSITE" id="PS50181">
    <property type="entry name" value="FBOX"/>
    <property type="match status" value="1"/>
</dbReference>
<evidence type="ECO:0000313" key="2">
    <source>
        <dbReference type="EMBL" id="EPS38526.1"/>
    </source>
</evidence>
<reference evidence="3" key="2">
    <citation type="submission" date="2013-04" db="EMBL/GenBank/DDBJ databases">
        <title>Genomic mechanisms accounting for the adaptation to parasitism in nematode-trapping fungi.</title>
        <authorList>
            <person name="Ahren D.G."/>
        </authorList>
    </citation>
    <scope>NUCLEOTIDE SEQUENCE [LARGE SCALE GENOMIC DNA]</scope>
    <source>
        <strain evidence="3">CBS 200.50</strain>
    </source>
</reference>
<dbReference type="OrthoDB" id="5396937at2759"/>
<dbReference type="SUPFAM" id="SSF81383">
    <property type="entry name" value="F-box domain"/>
    <property type="match status" value="1"/>
</dbReference>
<dbReference type="Proteomes" id="UP000015100">
    <property type="component" value="Unassembled WGS sequence"/>
</dbReference>
<sequence length="244" mass="27902">MSKTAELLDPDRSRDFAITSLPIELQIQILSHLAFVHQLPAANTCKLWRHIIRTTPSIKKRRYIPLCHEGSQYIWYIHSLVDLTYPSRIQTTVPWWGGDNARWNINSISYPFLDEPLLLPKTLRPKEDPKTKCSPTLWIHLVAHRQQQECQQLNGGYNLMGSPVNATESGQRRFTMTYTGTGLTVRDLARFIIDAGGVPPVEAPPIVPDFDMEAEVEVNVSEVLGDEFLWLHIYGTERLWTISP</sequence>
<organism evidence="2 3">
    <name type="scientific">Dactylellina haptotyla (strain CBS 200.50)</name>
    <name type="common">Nematode-trapping fungus</name>
    <name type="synonym">Monacrosporium haptotylum</name>
    <dbReference type="NCBI Taxonomy" id="1284197"/>
    <lineage>
        <taxon>Eukaryota</taxon>
        <taxon>Fungi</taxon>
        <taxon>Dikarya</taxon>
        <taxon>Ascomycota</taxon>
        <taxon>Pezizomycotina</taxon>
        <taxon>Orbiliomycetes</taxon>
        <taxon>Orbiliales</taxon>
        <taxon>Orbiliaceae</taxon>
        <taxon>Dactylellina</taxon>
    </lineage>
</organism>
<dbReference type="Gene3D" id="1.20.1280.50">
    <property type="match status" value="1"/>
</dbReference>
<dbReference type="HOGENOM" id="CLU_1137963_0_0_1"/>
<accession>S8ABL6</accession>
<reference evidence="2 3" key="1">
    <citation type="journal article" date="2013" name="PLoS Genet.">
        <title>Genomic mechanisms accounting for the adaptation to parasitism in nematode-trapping fungi.</title>
        <authorList>
            <person name="Meerupati T."/>
            <person name="Andersson K.M."/>
            <person name="Friman E."/>
            <person name="Kumar D."/>
            <person name="Tunlid A."/>
            <person name="Ahren D."/>
        </authorList>
    </citation>
    <scope>NUCLEOTIDE SEQUENCE [LARGE SCALE GENOMIC DNA]</scope>
    <source>
        <strain evidence="2 3">CBS 200.50</strain>
    </source>
</reference>
<protein>
    <recommendedName>
        <fullName evidence="1">F-box domain-containing protein</fullName>
    </recommendedName>
</protein>
<comment type="caution">
    <text evidence="2">The sequence shown here is derived from an EMBL/GenBank/DDBJ whole genome shotgun (WGS) entry which is preliminary data.</text>
</comment>
<feature type="domain" description="F-box" evidence="1">
    <location>
        <begin position="15"/>
        <end position="61"/>
    </location>
</feature>